<feature type="non-terminal residue" evidence="1">
    <location>
        <position position="30"/>
    </location>
</feature>
<comment type="caution">
    <text evidence="1">The sequence shown here is derived from an EMBL/GenBank/DDBJ whole genome shotgun (WGS) entry which is preliminary data.</text>
</comment>
<gene>
    <name evidence="1" type="ORF">DDY73_04555</name>
</gene>
<name>A0A354M165_9BACT</name>
<dbReference type="Proteomes" id="UP000262954">
    <property type="component" value="Unassembled WGS sequence"/>
</dbReference>
<evidence type="ECO:0000313" key="1">
    <source>
        <dbReference type="EMBL" id="HBJ08254.1"/>
    </source>
</evidence>
<accession>A0A354M165</accession>
<dbReference type="EMBL" id="DNWC01000059">
    <property type="protein sequence ID" value="HBJ08254.1"/>
    <property type="molecule type" value="Genomic_DNA"/>
</dbReference>
<proteinExistence type="predicted"/>
<reference evidence="1 2" key="1">
    <citation type="journal article" date="2018" name="Nat. Biotechnol.">
        <title>A standardized bacterial taxonomy based on genome phylogeny substantially revises the tree of life.</title>
        <authorList>
            <person name="Parks D.H."/>
            <person name="Chuvochina M."/>
            <person name="Waite D.W."/>
            <person name="Rinke C."/>
            <person name="Skarshewski A."/>
            <person name="Chaumeil P.A."/>
            <person name="Hugenholtz P."/>
        </authorList>
    </citation>
    <scope>NUCLEOTIDE SEQUENCE [LARGE SCALE GENOMIC DNA]</scope>
    <source>
        <strain evidence="1">UBA11482</strain>
    </source>
</reference>
<dbReference type="AlphaFoldDB" id="A0A354M165"/>
<evidence type="ECO:0000313" key="2">
    <source>
        <dbReference type="Proteomes" id="UP000262954"/>
    </source>
</evidence>
<protein>
    <submittedName>
        <fullName evidence="1">DUF1349 domain-containing protein</fullName>
    </submittedName>
</protein>
<sequence>MKKLFLGILALGIFQSTYAQSLEKMQWFNE</sequence>
<organism evidence="1 2">
    <name type="scientific">Coprobacter fastidiosus</name>
    <dbReference type="NCBI Taxonomy" id="1099853"/>
    <lineage>
        <taxon>Bacteria</taxon>
        <taxon>Pseudomonadati</taxon>
        <taxon>Bacteroidota</taxon>
        <taxon>Bacteroidia</taxon>
        <taxon>Bacteroidales</taxon>
        <taxon>Barnesiellaceae</taxon>
        <taxon>Coprobacter</taxon>
    </lineage>
</organism>